<comment type="subcellular location">
    <subcellularLocation>
        <location evidence="1">Membrane</location>
        <topology evidence="1">Multi-pass membrane protein</topology>
    </subcellularLocation>
</comment>
<dbReference type="SUPFAM" id="SSF118215">
    <property type="entry name" value="Proton glutamate symport protein"/>
    <property type="match status" value="1"/>
</dbReference>
<keyword evidence="8" id="KW-1185">Reference proteome</keyword>
<sequence>MNHIGAKKAFTTSYLRNLSLLVFVAIIGGIATGYFFPHVGLAFMDVGDYFFKILEVLILPVIFFAIVYGICQLSRVANPDRMIWQTVVYFILITSVCIVLGFSFAFIIQPGKNTAIDIDDLVSIVPSSYEAYDDGSLFSLLYLNRHAIFLFAAISLGTAIHFSSRKAQVIVWLDAGINGFVQVIKYLYISLPLIIFCNITYSIAVYGIDTLLPLSKVLATVYLADIVFVFGVLGIITRLFGIDLWSFLLLIKEEILLVMTTSSSKTAFPMIFDKLHAKGYDLHILGFVIPLGYCFNLAGACIYISVSCVFFVQLYNISLTFTDYVWLFIIISFTSKTASGVPGSGFLALIFTLSRFGKIPMTDVALLYSLDRFMNEARSVTNFIGIAVCGAVIAKINDKGSLHHKKATAAREAASS</sequence>
<dbReference type="RefSeq" id="WP_274267902.1">
    <property type="nucleotide sequence ID" value="NZ_CP117880.1"/>
</dbReference>
<evidence type="ECO:0000313" key="7">
    <source>
        <dbReference type="EMBL" id="WDF69175.1"/>
    </source>
</evidence>
<protein>
    <submittedName>
        <fullName evidence="7">Cation:dicarboxylase symporter family transporter</fullName>
    </submittedName>
</protein>
<keyword evidence="4 6" id="KW-1133">Transmembrane helix</keyword>
<gene>
    <name evidence="7" type="ORF">PQ465_02050</name>
</gene>
<keyword evidence="2" id="KW-0813">Transport</keyword>
<evidence type="ECO:0000256" key="2">
    <source>
        <dbReference type="ARBA" id="ARBA00022448"/>
    </source>
</evidence>
<evidence type="ECO:0000313" key="8">
    <source>
        <dbReference type="Proteomes" id="UP001221558"/>
    </source>
</evidence>
<keyword evidence="5 6" id="KW-0472">Membrane</keyword>
<dbReference type="PANTHER" id="PTHR42865">
    <property type="entry name" value="PROTON/GLUTAMATE-ASPARTATE SYMPORTER"/>
    <property type="match status" value="1"/>
</dbReference>
<proteinExistence type="predicted"/>
<dbReference type="PANTHER" id="PTHR42865:SF1">
    <property type="entry name" value="AEROBIC C4-DICARBOXYLATE TRANSPORT PROTEIN"/>
    <property type="match status" value="1"/>
</dbReference>
<feature type="transmembrane region" description="Helical" evidence="6">
    <location>
        <begin position="20"/>
        <end position="37"/>
    </location>
</feature>
<evidence type="ECO:0000256" key="3">
    <source>
        <dbReference type="ARBA" id="ARBA00022692"/>
    </source>
</evidence>
<dbReference type="InterPro" id="IPR036458">
    <property type="entry name" value="Na:dicarbo_symporter_sf"/>
</dbReference>
<dbReference type="PRINTS" id="PR00173">
    <property type="entry name" value="EDTRNSPORT"/>
</dbReference>
<name>A0ABY7WLH9_9SPHI</name>
<evidence type="ECO:0000256" key="4">
    <source>
        <dbReference type="ARBA" id="ARBA00022989"/>
    </source>
</evidence>
<reference evidence="7 8" key="1">
    <citation type="submission" date="2023-02" db="EMBL/GenBank/DDBJ databases">
        <title>Genome sequence of Sphingobacterium sp. KACC 22765.</title>
        <authorList>
            <person name="Kim S."/>
            <person name="Heo J."/>
            <person name="Kwon S.-W."/>
        </authorList>
    </citation>
    <scope>NUCLEOTIDE SEQUENCE [LARGE SCALE GENOMIC DNA]</scope>
    <source>
        <strain evidence="7 8">KACC 22765</strain>
    </source>
</reference>
<feature type="transmembrane region" description="Helical" evidence="6">
    <location>
        <begin position="226"/>
        <end position="251"/>
    </location>
</feature>
<evidence type="ECO:0000256" key="6">
    <source>
        <dbReference type="SAM" id="Phobius"/>
    </source>
</evidence>
<feature type="transmembrane region" description="Helical" evidence="6">
    <location>
        <begin position="284"/>
        <end position="312"/>
    </location>
</feature>
<dbReference type="EMBL" id="CP117880">
    <property type="protein sequence ID" value="WDF69175.1"/>
    <property type="molecule type" value="Genomic_DNA"/>
</dbReference>
<accession>A0ABY7WLH9</accession>
<evidence type="ECO:0000256" key="5">
    <source>
        <dbReference type="ARBA" id="ARBA00023136"/>
    </source>
</evidence>
<evidence type="ECO:0000256" key="1">
    <source>
        <dbReference type="ARBA" id="ARBA00004141"/>
    </source>
</evidence>
<feature type="transmembrane region" description="Helical" evidence="6">
    <location>
        <begin position="183"/>
        <end position="206"/>
    </location>
</feature>
<dbReference type="Gene3D" id="1.10.3860.10">
    <property type="entry name" value="Sodium:dicarboxylate symporter"/>
    <property type="match status" value="1"/>
</dbReference>
<dbReference type="InterPro" id="IPR001991">
    <property type="entry name" value="Na-dicarboxylate_symporter"/>
</dbReference>
<dbReference type="Proteomes" id="UP001221558">
    <property type="component" value="Chromosome"/>
</dbReference>
<dbReference type="Pfam" id="PF00375">
    <property type="entry name" value="SDF"/>
    <property type="match status" value="1"/>
</dbReference>
<feature type="transmembrane region" description="Helical" evidence="6">
    <location>
        <begin position="83"/>
        <end position="108"/>
    </location>
</feature>
<keyword evidence="3 6" id="KW-0812">Transmembrane</keyword>
<feature type="transmembrane region" description="Helical" evidence="6">
    <location>
        <begin position="49"/>
        <end position="71"/>
    </location>
</feature>
<feature type="transmembrane region" description="Helical" evidence="6">
    <location>
        <begin position="142"/>
        <end position="162"/>
    </location>
</feature>
<organism evidence="7 8">
    <name type="scientific">Sphingobacterium oryzagri</name>
    <dbReference type="NCBI Taxonomy" id="3025669"/>
    <lineage>
        <taxon>Bacteria</taxon>
        <taxon>Pseudomonadati</taxon>
        <taxon>Bacteroidota</taxon>
        <taxon>Sphingobacteriia</taxon>
        <taxon>Sphingobacteriales</taxon>
        <taxon>Sphingobacteriaceae</taxon>
        <taxon>Sphingobacterium</taxon>
    </lineage>
</organism>